<dbReference type="EMBL" id="PVTQ01000029">
    <property type="protein sequence ID" value="PRY83780.1"/>
    <property type="molecule type" value="Genomic_DNA"/>
</dbReference>
<comment type="caution">
    <text evidence="2">The sequence shown here is derived from an EMBL/GenBank/DDBJ whole genome shotgun (WGS) entry which is preliminary data.</text>
</comment>
<dbReference type="Proteomes" id="UP000238392">
    <property type="component" value="Unassembled WGS sequence"/>
</dbReference>
<evidence type="ECO:0000259" key="1">
    <source>
        <dbReference type="Pfam" id="PF01814"/>
    </source>
</evidence>
<feature type="domain" description="Hemerythrin-like" evidence="1">
    <location>
        <begin position="26"/>
        <end position="159"/>
    </location>
</feature>
<name>A0A2T0WAP6_9RHOB</name>
<dbReference type="Pfam" id="PF01814">
    <property type="entry name" value="Hemerythrin"/>
    <property type="match status" value="1"/>
</dbReference>
<dbReference type="RefSeq" id="WP_106268690.1">
    <property type="nucleotide sequence ID" value="NZ_PVTQ01000029.1"/>
</dbReference>
<dbReference type="AlphaFoldDB" id="A0A2T0WAP6"/>
<sequence length="185" mass="21557">MKNELSNIRRGNVDIEPTNLELMENPLEFIKEDHMHMRSVCESIDHLAQAEVPDRVQLSRIISFLDHEFGLLIHDEDDDLRELLLKRCLPEDNIASTLDRLKDEHVLLSGMLPLLKSHLASIRDDERAATEPEADDLREFADRLRRHLLVENAIILPFARVRLTNDDIVLLRNAMIRRRIDDMQA</sequence>
<dbReference type="InterPro" id="IPR012312">
    <property type="entry name" value="Hemerythrin-like"/>
</dbReference>
<proteinExistence type="predicted"/>
<protein>
    <submittedName>
        <fullName evidence="2">Hemerythrin HHE cation binding domain-containing protein</fullName>
    </submittedName>
</protein>
<evidence type="ECO:0000313" key="3">
    <source>
        <dbReference type="Proteomes" id="UP000238392"/>
    </source>
</evidence>
<organism evidence="2 3">
    <name type="scientific">Donghicola tyrosinivorans</name>
    <dbReference type="NCBI Taxonomy" id="1652492"/>
    <lineage>
        <taxon>Bacteria</taxon>
        <taxon>Pseudomonadati</taxon>
        <taxon>Pseudomonadota</taxon>
        <taxon>Alphaproteobacteria</taxon>
        <taxon>Rhodobacterales</taxon>
        <taxon>Roseobacteraceae</taxon>
        <taxon>Donghicola</taxon>
    </lineage>
</organism>
<evidence type="ECO:0000313" key="2">
    <source>
        <dbReference type="EMBL" id="PRY83780.1"/>
    </source>
</evidence>
<accession>A0A2T0WAP6</accession>
<dbReference type="OrthoDB" id="7619676at2"/>
<gene>
    <name evidence="2" type="ORF">CLV74_12923</name>
</gene>
<reference evidence="2 3" key="1">
    <citation type="submission" date="2018-03" db="EMBL/GenBank/DDBJ databases">
        <title>Genomic Encyclopedia of Archaeal and Bacterial Type Strains, Phase II (KMG-II): from individual species to whole genera.</title>
        <authorList>
            <person name="Goeker M."/>
        </authorList>
    </citation>
    <scope>NUCLEOTIDE SEQUENCE [LARGE SCALE GENOMIC DNA]</scope>
    <source>
        <strain evidence="2 3">DSM 100212</strain>
    </source>
</reference>
<keyword evidence="3" id="KW-1185">Reference proteome</keyword>
<dbReference type="Gene3D" id="1.20.120.520">
    <property type="entry name" value="nmb1532 protein domain like"/>
    <property type="match status" value="1"/>
</dbReference>